<comment type="catalytic activity">
    <reaction evidence="1">
        <text>ATP + protein L-histidine = ADP + protein N-phospho-L-histidine.</text>
        <dbReference type="EC" id="2.7.13.3"/>
    </reaction>
</comment>
<evidence type="ECO:0000256" key="4">
    <source>
        <dbReference type="ARBA" id="ARBA00022475"/>
    </source>
</evidence>
<comment type="subcellular location">
    <subcellularLocation>
        <location evidence="2">Cell membrane</location>
        <topology evidence="2">Multi-pass membrane protein</topology>
    </subcellularLocation>
</comment>
<dbReference type="Pfam" id="PF02518">
    <property type="entry name" value="HATPase_c"/>
    <property type="match status" value="1"/>
</dbReference>
<dbReference type="PANTHER" id="PTHR44936:SF10">
    <property type="entry name" value="SENSOR PROTEIN RSTB"/>
    <property type="match status" value="1"/>
</dbReference>
<keyword evidence="12" id="KW-1185">Reference proteome</keyword>
<dbReference type="InterPro" id="IPR036097">
    <property type="entry name" value="HisK_dim/P_sf"/>
</dbReference>
<feature type="domain" description="Histidine kinase" evidence="10">
    <location>
        <begin position="230"/>
        <end position="422"/>
    </location>
</feature>
<dbReference type="EC" id="2.7.13.3" evidence="3"/>
<organism evidence="11 12">
    <name type="scientific">Vibrio proteolyticus NBRC 13287</name>
    <dbReference type="NCBI Taxonomy" id="1219065"/>
    <lineage>
        <taxon>Bacteria</taxon>
        <taxon>Pseudomonadati</taxon>
        <taxon>Pseudomonadota</taxon>
        <taxon>Gammaproteobacteria</taxon>
        <taxon>Vibrionales</taxon>
        <taxon>Vibrionaceae</taxon>
        <taxon>Vibrio</taxon>
    </lineage>
</organism>
<dbReference type="InterPro" id="IPR050980">
    <property type="entry name" value="2C_sensor_his_kinase"/>
</dbReference>
<evidence type="ECO:0000256" key="5">
    <source>
        <dbReference type="ARBA" id="ARBA00022679"/>
    </source>
</evidence>
<dbReference type="Gene3D" id="1.10.287.130">
    <property type="match status" value="1"/>
</dbReference>
<evidence type="ECO:0000259" key="10">
    <source>
        <dbReference type="PROSITE" id="PS50109"/>
    </source>
</evidence>
<evidence type="ECO:0000256" key="8">
    <source>
        <dbReference type="ARBA" id="ARBA00022840"/>
    </source>
</evidence>
<proteinExistence type="predicted"/>
<dbReference type="SMART" id="SM00388">
    <property type="entry name" value="HisKA"/>
    <property type="match status" value="1"/>
</dbReference>
<dbReference type="Proteomes" id="UP000016570">
    <property type="component" value="Unassembled WGS sequence"/>
</dbReference>
<dbReference type="SUPFAM" id="SSF47384">
    <property type="entry name" value="Homodimeric domain of signal transducing histidine kinase"/>
    <property type="match status" value="1"/>
</dbReference>
<keyword evidence="5" id="KW-0808">Transferase</keyword>
<reference evidence="11 12" key="1">
    <citation type="submission" date="2013-09" db="EMBL/GenBank/DDBJ databases">
        <title>Whole genome shotgun sequence of Vibrio proteolyticus NBRC 13287.</title>
        <authorList>
            <person name="Isaki S."/>
            <person name="Hosoyama A."/>
            <person name="Numata M."/>
            <person name="Hashimoto M."/>
            <person name="Hosoyama Y."/>
            <person name="Tsuchikane K."/>
            <person name="Noguchi M."/>
            <person name="Hirakata S."/>
            <person name="Ichikawa N."/>
            <person name="Ohji S."/>
            <person name="Yamazoe A."/>
            <person name="Fujita N."/>
        </authorList>
    </citation>
    <scope>NUCLEOTIDE SEQUENCE [LARGE SCALE GENOMIC DNA]</scope>
    <source>
        <strain evidence="11 12">NBRC 13287</strain>
    </source>
</reference>
<dbReference type="InterPro" id="IPR003594">
    <property type="entry name" value="HATPase_dom"/>
</dbReference>
<dbReference type="Pfam" id="PF00512">
    <property type="entry name" value="HisKA"/>
    <property type="match status" value="1"/>
</dbReference>
<evidence type="ECO:0000256" key="6">
    <source>
        <dbReference type="ARBA" id="ARBA00022741"/>
    </source>
</evidence>
<keyword evidence="8" id="KW-0067">ATP-binding</keyword>
<dbReference type="InterPro" id="IPR036890">
    <property type="entry name" value="HATPase_C_sf"/>
</dbReference>
<dbReference type="CDD" id="cd00082">
    <property type="entry name" value="HisKA"/>
    <property type="match status" value="1"/>
</dbReference>
<dbReference type="InterPro" id="IPR003661">
    <property type="entry name" value="HisK_dim/P_dom"/>
</dbReference>
<dbReference type="GO" id="GO:0005524">
    <property type="term" value="F:ATP binding"/>
    <property type="evidence" value="ECO:0007669"/>
    <property type="project" value="UniProtKB-KW"/>
</dbReference>
<evidence type="ECO:0000256" key="1">
    <source>
        <dbReference type="ARBA" id="ARBA00000085"/>
    </source>
</evidence>
<feature type="transmembrane region" description="Helical" evidence="9">
    <location>
        <begin position="144"/>
        <end position="165"/>
    </location>
</feature>
<dbReference type="RefSeq" id="WP_021703693.1">
    <property type="nucleotide sequence ID" value="NZ_BATJ01000001.1"/>
</dbReference>
<name>U2ZDB4_VIBPR</name>
<dbReference type="InterPro" id="IPR005467">
    <property type="entry name" value="His_kinase_dom"/>
</dbReference>
<dbReference type="SUPFAM" id="SSF55874">
    <property type="entry name" value="ATPase domain of HSP90 chaperone/DNA topoisomerase II/histidine kinase"/>
    <property type="match status" value="1"/>
</dbReference>
<keyword evidence="6" id="KW-0547">Nucleotide-binding</keyword>
<dbReference type="CDD" id="cd00075">
    <property type="entry name" value="HATPase"/>
    <property type="match status" value="1"/>
</dbReference>
<keyword evidence="9" id="KW-1133">Transmembrane helix</keyword>
<dbReference type="EMBL" id="BATJ01000001">
    <property type="protein sequence ID" value="GAD65701.1"/>
    <property type="molecule type" value="Genomic_DNA"/>
</dbReference>
<evidence type="ECO:0000313" key="11">
    <source>
        <dbReference type="EMBL" id="GAD65701.1"/>
    </source>
</evidence>
<dbReference type="AlphaFoldDB" id="U2ZDB4"/>
<dbReference type="STRING" id="1219065.VPR01S_01_04750"/>
<dbReference type="SMART" id="SM00387">
    <property type="entry name" value="HATPase_c"/>
    <property type="match status" value="1"/>
</dbReference>
<evidence type="ECO:0000313" key="12">
    <source>
        <dbReference type="Proteomes" id="UP000016570"/>
    </source>
</evidence>
<accession>U2ZDB4</accession>
<evidence type="ECO:0000256" key="3">
    <source>
        <dbReference type="ARBA" id="ARBA00012438"/>
    </source>
</evidence>
<dbReference type="GO" id="GO:0000155">
    <property type="term" value="F:phosphorelay sensor kinase activity"/>
    <property type="evidence" value="ECO:0007669"/>
    <property type="project" value="InterPro"/>
</dbReference>
<keyword evidence="9" id="KW-0812">Transmembrane</keyword>
<keyword evidence="7 11" id="KW-0418">Kinase</keyword>
<dbReference type="PROSITE" id="PS50109">
    <property type="entry name" value="HIS_KIN"/>
    <property type="match status" value="1"/>
</dbReference>
<feature type="transmembrane region" description="Helical" evidence="9">
    <location>
        <begin position="12"/>
        <end position="39"/>
    </location>
</feature>
<dbReference type="GO" id="GO:0005886">
    <property type="term" value="C:plasma membrane"/>
    <property type="evidence" value="ECO:0007669"/>
    <property type="project" value="UniProtKB-SubCell"/>
</dbReference>
<keyword evidence="9" id="KW-0472">Membrane</keyword>
<evidence type="ECO:0000256" key="7">
    <source>
        <dbReference type="ARBA" id="ARBA00022777"/>
    </source>
</evidence>
<evidence type="ECO:0000256" key="2">
    <source>
        <dbReference type="ARBA" id="ARBA00004651"/>
    </source>
</evidence>
<dbReference type="PANTHER" id="PTHR44936">
    <property type="entry name" value="SENSOR PROTEIN CREC"/>
    <property type="match status" value="1"/>
</dbReference>
<keyword evidence="4" id="KW-1003">Cell membrane</keyword>
<dbReference type="Gene3D" id="3.30.565.10">
    <property type="entry name" value="Histidine kinase-like ATPase, C-terminal domain"/>
    <property type="match status" value="1"/>
</dbReference>
<gene>
    <name evidence="11" type="ORF">VPR01S_01_04750</name>
</gene>
<evidence type="ECO:0000256" key="9">
    <source>
        <dbReference type="SAM" id="Phobius"/>
    </source>
</evidence>
<sequence>MKRPFLYSTKTLTGKLALFFSGVSLILGAATLLIFLAALQWSEDRVGERRIQIDRDEAATRFLHGENGKIVIDVLTDAYNDVRLVPEPYRTYIQGKHTFLAEVGEDPNSRMVLVSHYYANGQQKPLILLTKIDAVEFGAEEMTFAGILVLSCVAVMLFIFGTLLFRLSEKLIEPINDLTLQLERHKGDSSHHFTIKPGAAIEFQTLADEMNRYRSEIHTVLKREQAFARYASHELRTPLTIIKGAEKLMSKNQDAEFQQRQRQRIDDATLQMSTMIDALLGLVRYERDESNTPYRMFTASELSRIVEQNSHQAWEKAIQIHQNVDAEPDVQASPAVMNMIVGNLIRNAIAATNQGEIHIRLTENSLVIDDQGEGLDTTPNKDGHGLGLLIVDDLCRRYHWQFNLTNRADGGCRAEIDFGSPAVNSPEIVPEA</sequence>
<protein>
    <recommendedName>
        <fullName evidence="3">histidine kinase</fullName>
        <ecNumber evidence="3">2.7.13.3</ecNumber>
    </recommendedName>
</protein>
<dbReference type="eggNOG" id="COG0642">
    <property type="taxonomic scope" value="Bacteria"/>
</dbReference>
<comment type="caution">
    <text evidence="11">The sequence shown here is derived from an EMBL/GenBank/DDBJ whole genome shotgun (WGS) entry which is preliminary data.</text>
</comment>